<evidence type="ECO:0000313" key="13">
    <source>
        <dbReference type="Ensembl" id="ENSCCNP00000024388.1"/>
    </source>
</evidence>
<evidence type="ECO:0000256" key="6">
    <source>
        <dbReference type="ARBA" id="ARBA00022729"/>
    </source>
</evidence>
<comment type="subcellular location">
    <subcellularLocation>
        <location evidence="1">Secreted</location>
    </subcellularLocation>
</comment>
<protein>
    <recommendedName>
        <fullName evidence="14">Carboxypeptidase Q</fullName>
    </recommendedName>
</protein>
<evidence type="ECO:0008006" key="14">
    <source>
        <dbReference type="Google" id="ProtNLM"/>
    </source>
</evidence>
<keyword evidence="7" id="KW-0378">Hydrolase</keyword>
<dbReference type="GO" id="GO:0046872">
    <property type="term" value="F:metal ion binding"/>
    <property type="evidence" value="ECO:0007669"/>
    <property type="project" value="UniProtKB-KW"/>
</dbReference>
<reference evidence="13" key="1">
    <citation type="submission" date="2023-09" db="UniProtKB">
        <authorList>
            <consortium name="Ensembl"/>
        </authorList>
    </citation>
    <scope>IDENTIFICATION</scope>
</reference>
<dbReference type="PANTHER" id="PTHR12053">
    <property type="entry name" value="PROTEASE FAMILY M28 PLASMA GLUTAMATE CARBOXYPEPTIDASE-RELATED"/>
    <property type="match status" value="1"/>
</dbReference>
<name>A0A8C0ZW95_CASCN</name>
<dbReference type="GO" id="GO:0005615">
    <property type="term" value="C:extracellular space"/>
    <property type="evidence" value="ECO:0007669"/>
    <property type="project" value="TreeGrafter"/>
</dbReference>
<comment type="similarity">
    <text evidence="2">Belongs to the peptidase M28 family.</text>
</comment>
<evidence type="ECO:0000256" key="5">
    <source>
        <dbReference type="ARBA" id="ARBA00022723"/>
    </source>
</evidence>
<evidence type="ECO:0000256" key="4">
    <source>
        <dbReference type="ARBA" id="ARBA00022670"/>
    </source>
</evidence>
<evidence type="ECO:0000256" key="9">
    <source>
        <dbReference type="ARBA" id="ARBA00023049"/>
    </source>
</evidence>
<dbReference type="GO" id="GO:0070573">
    <property type="term" value="F:metallodipeptidase activity"/>
    <property type="evidence" value="ECO:0007669"/>
    <property type="project" value="InterPro"/>
</dbReference>
<keyword evidence="3" id="KW-0964">Secreted</keyword>
<keyword evidence="8" id="KW-0862">Zinc</keyword>
<dbReference type="GO" id="GO:0043171">
    <property type="term" value="P:peptide catabolic process"/>
    <property type="evidence" value="ECO:0007669"/>
    <property type="project" value="TreeGrafter"/>
</dbReference>
<evidence type="ECO:0000256" key="1">
    <source>
        <dbReference type="ARBA" id="ARBA00004613"/>
    </source>
</evidence>
<organism evidence="13">
    <name type="scientific">Castor canadensis</name>
    <name type="common">American beaver</name>
    <dbReference type="NCBI Taxonomy" id="51338"/>
    <lineage>
        <taxon>Eukaryota</taxon>
        <taxon>Metazoa</taxon>
        <taxon>Chordata</taxon>
        <taxon>Craniata</taxon>
        <taxon>Vertebrata</taxon>
        <taxon>Euteleostomi</taxon>
        <taxon>Mammalia</taxon>
        <taxon>Eutheria</taxon>
        <taxon>Euarchontoglires</taxon>
        <taxon>Glires</taxon>
        <taxon>Rodentia</taxon>
        <taxon>Castorimorpha</taxon>
        <taxon>Castoridae</taxon>
        <taxon>Castor</taxon>
    </lineage>
</organism>
<dbReference type="Ensembl" id="ENSCCNT00000031100.1">
    <property type="protein sequence ID" value="ENSCCNP00000024388.1"/>
    <property type="gene ID" value="ENSCCNG00000023887.1"/>
</dbReference>
<evidence type="ECO:0000256" key="12">
    <source>
        <dbReference type="SAM" id="SignalP"/>
    </source>
</evidence>
<evidence type="ECO:0000256" key="8">
    <source>
        <dbReference type="ARBA" id="ARBA00022833"/>
    </source>
</evidence>
<evidence type="ECO:0000256" key="3">
    <source>
        <dbReference type="ARBA" id="ARBA00022525"/>
    </source>
</evidence>
<dbReference type="GO" id="GO:0006590">
    <property type="term" value="P:thyroid hormone generation"/>
    <property type="evidence" value="ECO:0007669"/>
    <property type="project" value="TreeGrafter"/>
</dbReference>
<evidence type="ECO:0000256" key="7">
    <source>
        <dbReference type="ARBA" id="ARBA00022801"/>
    </source>
</evidence>
<keyword evidence="10" id="KW-0865">Zymogen</keyword>
<dbReference type="SUPFAM" id="SSF53187">
    <property type="entry name" value="Zn-dependent exopeptidases"/>
    <property type="match status" value="1"/>
</dbReference>
<dbReference type="FunFam" id="3.50.30.30:FF:000009">
    <property type="entry name" value="Carboxypeptidase Q"/>
    <property type="match status" value="1"/>
</dbReference>
<evidence type="ECO:0000256" key="2">
    <source>
        <dbReference type="ARBA" id="ARBA00010918"/>
    </source>
</evidence>
<sequence length="197" mass="21718">MKFLIFTFVGVVPLLSLGSGKAIHKNDISPRTFREIKEEIASYEDVAKRIIDLAVYGITAEVLVVTSFDELQRRASEARGKIVVYNQPYINYEMTVHYRVRGAVEAAKVGALASLIRSVASFSIYSPHTGFQAYQDGVPKIPTACITVEDAEMMSRMASHGNTIVIQLKMGAKTFPDTDSFNTVAEITGSKYPEQVS</sequence>
<keyword evidence="5" id="KW-0479">Metal-binding</keyword>
<keyword evidence="11" id="KW-0325">Glycoprotein</keyword>
<dbReference type="GO" id="GO:0006508">
    <property type="term" value="P:proteolysis"/>
    <property type="evidence" value="ECO:0007669"/>
    <property type="project" value="UniProtKB-KW"/>
</dbReference>
<dbReference type="AlphaFoldDB" id="A0A8C0ZW95"/>
<dbReference type="InterPro" id="IPR039866">
    <property type="entry name" value="CPQ"/>
</dbReference>
<evidence type="ECO:0000256" key="10">
    <source>
        <dbReference type="ARBA" id="ARBA00023145"/>
    </source>
</evidence>
<evidence type="ECO:0000256" key="11">
    <source>
        <dbReference type="ARBA" id="ARBA00023180"/>
    </source>
</evidence>
<keyword evidence="4" id="KW-0645">Protease</keyword>
<accession>A0A8C0ZW95</accession>
<feature type="chain" id="PRO_5034718833" description="Carboxypeptidase Q" evidence="12">
    <location>
        <begin position="23"/>
        <end position="197"/>
    </location>
</feature>
<dbReference type="Gene3D" id="3.50.30.30">
    <property type="match status" value="1"/>
</dbReference>
<feature type="signal peptide" evidence="12">
    <location>
        <begin position="1"/>
        <end position="22"/>
    </location>
</feature>
<dbReference type="PANTHER" id="PTHR12053:SF3">
    <property type="entry name" value="CARBOXYPEPTIDASE Q"/>
    <property type="match status" value="1"/>
</dbReference>
<proteinExistence type="inferred from homology"/>
<gene>
    <name evidence="13" type="primary">Cpq</name>
</gene>
<keyword evidence="9" id="KW-0482">Metalloprotease</keyword>
<keyword evidence="6 12" id="KW-0732">Signal</keyword>